<organism evidence="3 4">
    <name type="scientific">Xylanibacillus composti</name>
    <dbReference type="NCBI Taxonomy" id="1572762"/>
    <lineage>
        <taxon>Bacteria</taxon>
        <taxon>Bacillati</taxon>
        <taxon>Bacillota</taxon>
        <taxon>Bacilli</taxon>
        <taxon>Bacillales</taxon>
        <taxon>Paenibacillaceae</taxon>
        <taxon>Xylanibacillus</taxon>
    </lineage>
</organism>
<feature type="domain" description="Alcohol dehydrogenase-like C-terminal" evidence="2">
    <location>
        <begin position="2"/>
        <end position="76"/>
    </location>
</feature>
<dbReference type="Gene3D" id="3.90.180.10">
    <property type="entry name" value="Medium-chain alcohol dehydrogenases, catalytic domain"/>
    <property type="match status" value="1"/>
</dbReference>
<dbReference type="PANTHER" id="PTHR43401:SF2">
    <property type="entry name" value="L-THREONINE 3-DEHYDROGENASE"/>
    <property type="match status" value="1"/>
</dbReference>
<dbReference type="Pfam" id="PF00107">
    <property type="entry name" value="ADH_zinc_N"/>
    <property type="match status" value="1"/>
</dbReference>
<reference evidence="3" key="1">
    <citation type="submission" date="2021-04" db="EMBL/GenBank/DDBJ databases">
        <title>Draft genome sequence of Xylanibacillus composti strain K13.</title>
        <authorList>
            <person name="Uke A."/>
            <person name="Chhe C."/>
            <person name="Baramee S."/>
            <person name="Kosugi A."/>
        </authorList>
    </citation>
    <scope>NUCLEOTIDE SEQUENCE</scope>
    <source>
        <strain evidence="3">K13</strain>
    </source>
</reference>
<name>A0A8J4H382_9BACL</name>
<dbReference type="InterPro" id="IPR036291">
    <property type="entry name" value="NAD(P)-bd_dom_sf"/>
</dbReference>
<protein>
    <recommendedName>
        <fullName evidence="2">Alcohol dehydrogenase-like C-terminal domain-containing protein</fullName>
    </recommendedName>
</protein>
<dbReference type="RefSeq" id="WP_213410432.1">
    <property type="nucleotide sequence ID" value="NZ_BOVK01000006.1"/>
</dbReference>
<proteinExistence type="predicted"/>
<sequence length="120" mass="13050">MAFTDQAGADYVIECAGKSASYDTALKLLRTGGTLLIIGEGAEVSFNSSEIIHKHLTLFGSLYSTMEDGRKVQELMVKGEINPLDLVTHRFPLHELPVHFGKVITFSEGLLKAVVLANES</sequence>
<keyword evidence="1" id="KW-0560">Oxidoreductase</keyword>
<dbReference type="AlphaFoldDB" id="A0A8J4H382"/>
<evidence type="ECO:0000256" key="1">
    <source>
        <dbReference type="ARBA" id="ARBA00023002"/>
    </source>
</evidence>
<dbReference type="GO" id="GO:0016491">
    <property type="term" value="F:oxidoreductase activity"/>
    <property type="evidence" value="ECO:0007669"/>
    <property type="project" value="UniProtKB-KW"/>
</dbReference>
<dbReference type="PANTHER" id="PTHR43401">
    <property type="entry name" value="L-THREONINE 3-DEHYDROGENASE"/>
    <property type="match status" value="1"/>
</dbReference>
<dbReference type="EMBL" id="BOVK01000006">
    <property type="protein sequence ID" value="GIQ67773.1"/>
    <property type="molecule type" value="Genomic_DNA"/>
</dbReference>
<evidence type="ECO:0000259" key="2">
    <source>
        <dbReference type="Pfam" id="PF00107"/>
    </source>
</evidence>
<evidence type="ECO:0000313" key="3">
    <source>
        <dbReference type="EMBL" id="GIQ67773.1"/>
    </source>
</evidence>
<comment type="caution">
    <text evidence="3">The sequence shown here is derived from an EMBL/GenBank/DDBJ whole genome shotgun (WGS) entry which is preliminary data.</text>
</comment>
<dbReference type="InterPro" id="IPR013149">
    <property type="entry name" value="ADH-like_C"/>
</dbReference>
<keyword evidence="4" id="KW-1185">Reference proteome</keyword>
<gene>
    <name evidence="3" type="ORF">XYCOK13_05970</name>
</gene>
<dbReference type="InterPro" id="IPR050129">
    <property type="entry name" value="Zn_alcohol_dh"/>
</dbReference>
<dbReference type="Gene3D" id="3.40.50.720">
    <property type="entry name" value="NAD(P)-binding Rossmann-like Domain"/>
    <property type="match status" value="1"/>
</dbReference>
<evidence type="ECO:0000313" key="4">
    <source>
        <dbReference type="Proteomes" id="UP000677918"/>
    </source>
</evidence>
<dbReference type="Proteomes" id="UP000677918">
    <property type="component" value="Unassembled WGS sequence"/>
</dbReference>
<dbReference type="SUPFAM" id="SSF51735">
    <property type="entry name" value="NAD(P)-binding Rossmann-fold domains"/>
    <property type="match status" value="1"/>
</dbReference>
<accession>A0A8J4H382</accession>